<evidence type="ECO:0000256" key="3">
    <source>
        <dbReference type="ARBA" id="ARBA00022490"/>
    </source>
</evidence>
<dbReference type="HAMAP" id="MF_01895">
    <property type="entry name" value="RNase_R"/>
    <property type="match status" value="1"/>
</dbReference>
<dbReference type="InterPro" id="IPR001900">
    <property type="entry name" value="RNase_II/R"/>
</dbReference>
<evidence type="ECO:0000256" key="1">
    <source>
        <dbReference type="ARBA" id="ARBA00001849"/>
    </source>
</evidence>
<dbReference type="Pfam" id="PF00773">
    <property type="entry name" value="RNB"/>
    <property type="match status" value="1"/>
</dbReference>
<keyword evidence="7 8" id="KW-0694">RNA-binding</keyword>
<comment type="catalytic activity">
    <reaction evidence="1 8">
        <text>Exonucleolytic cleavage in the 3'- to 5'-direction to yield nucleoside 5'-phosphates.</text>
        <dbReference type="EC" id="3.1.13.1"/>
    </reaction>
</comment>
<feature type="compositionally biased region" description="Gly residues" evidence="9">
    <location>
        <begin position="766"/>
        <end position="778"/>
    </location>
</feature>
<dbReference type="EC" id="3.1.13.1" evidence="8"/>
<dbReference type="Gene3D" id="2.40.50.140">
    <property type="entry name" value="Nucleic acid-binding proteins"/>
    <property type="match status" value="2"/>
</dbReference>
<feature type="domain" description="S1 motif" evidence="10">
    <location>
        <begin position="636"/>
        <end position="716"/>
    </location>
</feature>
<comment type="function">
    <text evidence="8">3'-5' exoribonuclease that releases 5'-nucleoside monophosphates and is involved in maturation of structured RNAs.</text>
</comment>
<dbReference type="EMBL" id="BJZK01000017">
    <property type="protein sequence ID" value="GEO72344.1"/>
    <property type="molecule type" value="Genomic_DNA"/>
</dbReference>
<dbReference type="InterPro" id="IPR011805">
    <property type="entry name" value="RNase_R"/>
</dbReference>
<dbReference type="PROSITE" id="PS50126">
    <property type="entry name" value="S1"/>
    <property type="match status" value="1"/>
</dbReference>
<keyword evidence="5 8" id="KW-0378">Hydrolase</keyword>
<evidence type="ECO:0000256" key="4">
    <source>
        <dbReference type="ARBA" id="ARBA00022722"/>
    </source>
</evidence>
<accession>A0ABQ0WWT8</accession>
<comment type="similarity">
    <text evidence="8">Belongs to the RNR ribonuclease family. RNase R subfamily.</text>
</comment>
<evidence type="ECO:0000256" key="8">
    <source>
        <dbReference type="HAMAP-Rule" id="MF_01895"/>
    </source>
</evidence>
<dbReference type="InterPro" id="IPR004476">
    <property type="entry name" value="RNase_II/RNase_R"/>
</dbReference>
<evidence type="ECO:0000256" key="5">
    <source>
        <dbReference type="ARBA" id="ARBA00022801"/>
    </source>
</evidence>
<dbReference type="RefSeq" id="WP_057731087.1">
    <property type="nucleotide sequence ID" value="NZ_BJZK01000017.1"/>
</dbReference>
<keyword evidence="3 8" id="KW-0963">Cytoplasm</keyword>
<dbReference type="InterPro" id="IPR050180">
    <property type="entry name" value="RNR_Ribonuclease"/>
</dbReference>
<feature type="compositionally biased region" description="Gly residues" evidence="9">
    <location>
        <begin position="749"/>
        <end position="759"/>
    </location>
</feature>
<comment type="subcellular location">
    <subcellularLocation>
        <location evidence="2 8">Cytoplasm</location>
    </subcellularLocation>
</comment>
<dbReference type="NCBIfam" id="TIGR02063">
    <property type="entry name" value="RNase_R"/>
    <property type="match status" value="1"/>
</dbReference>
<evidence type="ECO:0000313" key="12">
    <source>
        <dbReference type="Proteomes" id="UP000321794"/>
    </source>
</evidence>
<dbReference type="NCBIfam" id="TIGR00358">
    <property type="entry name" value="3_prime_RNase"/>
    <property type="match status" value="1"/>
</dbReference>
<gene>
    <name evidence="8 11" type="primary">rnr</name>
    <name evidence="11" type="ORF">LZY01_15120</name>
</gene>
<evidence type="ECO:0000256" key="6">
    <source>
        <dbReference type="ARBA" id="ARBA00022839"/>
    </source>
</evidence>
<dbReference type="Proteomes" id="UP000321794">
    <property type="component" value="Unassembled WGS sequence"/>
</dbReference>
<proteinExistence type="inferred from homology"/>
<name>A0ABQ0WWT8_9LACO</name>
<dbReference type="CDD" id="cd04471">
    <property type="entry name" value="S1_RNase_R"/>
    <property type="match status" value="1"/>
</dbReference>
<dbReference type="SMART" id="SM00955">
    <property type="entry name" value="RNB"/>
    <property type="match status" value="1"/>
</dbReference>
<dbReference type="PROSITE" id="PS01175">
    <property type="entry name" value="RIBONUCLEASE_II"/>
    <property type="match status" value="1"/>
</dbReference>
<sequence length="820" mass="92287">MQDNLKADLTAFFRAHADQTYTVEDISDALHYHGSAAFKLIVQELAQLERDGLVQVTDRGHFQLDPSQKVLTGIFHGNDKGFGFVAYDENKVEPDAYIAPDNTMRALNGDTVKIEIVRAGDPRTGKGPEGKVTEIVERHYEQVVGEFMQTDDDAGYVGQVRLTDKKLLKYKFYITAVGLKPTPGEVVTAEITEYPNDAHPDAMVGIAKQVIGSVDDPGIDILQIVYQHNIPAEFPEDVMQAADEIPDHVLPEEMQGREDVTNQNLVTIDGESSKDLDDAVTVWKLPNGNYHLGVHIADVSHYVTPGSLIDKEAYKRGTSVYLTDRVIPMLPRRLSNGICSLNEGELRLCMSCDMEIDPEGNVVKHRIHPSVMRSKARMTYTAVNQILEAHDAVTMDRYKELVPMFEDMGDLHRILLKHRKNRGAIDFDDREAEIIVDDKGHAIDVKLRTRGLAERMIESFMLAANETVAEHYFRAKVPFLYRVHETPDGDRVRSFFEFLTAFGINVKGDPNHLRPKMMQGILKQVAGKPEEAMVSVMMLRSLKQARYSDQSLGHFGLGAEFYTHFTSPIRRYPDTMVHRMIHYYEDHGINDASKQVFAPVLEEIGVHTSEMERRAIDAERDTNDMKMAEYMADHVGEEFDAVVSSVMKFGMFVELPNTIEGLIHISRMQDDYYEYVEKYLALVGRNTRRTYRIGQAIRVKVIHVDKEQSEIDFELLNPEDAPVSDLLPHREHRSRGGGRFGSNRNNQHGNGGHNGGNGGNRNHRNGGNGGNRNNGGAGHRNTNNNNTHRSSDHRGNAGNNHRNSNHGGGQHRNSQNGNRH</sequence>
<dbReference type="InterPro" id="IPR013223">
    <property type="entry name" value="RNase_B_OB_dom"/>
</dbReference>
<dbReference type="Pfam" id="PF17876">
    <property type="entry name" value="CSD2"/>
    <property type="match status" value="1"/>
</dbReference>
<keyword evidence="12" id="KW-1185">Reference proteome</keyword>
<keyword evidence="4 8" id="KW-0540">Nuclease</keyword>
<dbReference type="PANTHER" id="PTHR23355">
    <property type="entry name" value="RIBONUCLEASE"/>
    <property type="match status" value="1"/>
</dbReference>
<comment type="caution">
    <text evidence="11">The sequence shown here is derived from an EMBL/GenBank/DDBJ whole genome shotgun (WGS) entry which is preliminary data.</text>
</comment>
<evidence type="ECO:0000259" key="10">
    <source>
        <dbReference type="PROSITE" id="PS50126"/>
    </source>
</evidence>
<dbReference type="InterPro" id="IPR022966">
    <property type="entry name" value="RNase_II/R_CS"/>
</dbReference>
<reference evidence="11 12" key="1">
    <citation type="submission" date="2019-07" db="EMBL/GenBank/DDBJ databases">
        <title>Whole genome shotgun sequence of Lactobacillus zymae NBRC 107157.</title>
        <authorList>
            <person name="Hosoyama A."/>
            <person name="Uohara A."/>
            <person name="Ohji S."/>
            <person name="Ichikawa N."/>
        </authorList>
    </citation>
    <scope>NUCLEOTIDE SEQUENCE [LARGE SCALE GENOMIC DNA]</scope>
    <source>
        <strain evidence="11 12">NBRC 107157</strain>
    </source>
</reference>
<dbReference type="Pfam" id="PF00575">
    <property type="entry name" value="S1"/>
    <property type="match status" value="1"/>
</dbReference>
<evidence type="ECO:0000256" key="9">
    <source>
        <dbReference type="SAM" id="MobiDB-lite"/>
    </source>
</evidence>
<evidence type="ECO:0000313" key="11">
    <source>
        <dbReference type="EMBL" id="GEO72344.1"/>
    </source>
</evidence>
<dbReference type="InterPro" id="IPR040476">
    <property type="entry name" value="CSD2"/>
</dbReference>
<feature type="compositionally biased region" description="Low complexity" evidence="9">
    <location>
        <begin position="779"/>
        <end position="788"/>
    </location>
</feature>
<organism evidence="11 12">
    <name type="scientific">Levilactobacillus zymae</name>
    <dbReference type="NCBI Taxonomy" id="267363"/>
    <lineage>
        <taxon>Bacteria</taxon>
        <taxon>Bacillati</taxon>
        <taxon>Bacillota</taxon>
        <taxon>Bacilli</taxon>
        <taxon>Lactobacillales</taxon>
        <taxon>Lactobacillaceae</taxon>
        <taxon>Levilactobacillus</taxon>
    </lineage>
</organism>
<keyword evidence="6 8" id="KW-0269">Exonuclease</keyword>
<feature type="region of interest" description="Disordered" evidence="9">
    <location>
        <begin position="720"/>
        <end position="820"/>
    </location>
</feature>
<dbReference type="SMART" id="SM00316">
    <property type="entry name" value="S1"/>
    <property type="match status" value="1"/>
</dbReference>
<dbReference type="Pfam" id="PF08206">
    <property type="entry name" value="OB_RNB"/>
    <property type="match status" value="1"/>
</dbReference>
<dbReference type="InterPro" id="IPR003029">
    <property type="entry name" value="S1_domain"/>
</dbReference>
<dbReference type="SUPFAM" id="SSF50249">
    <property type="entry name" value="Nucleic acid-binding proteins"/>
    <property type="match status" value="4"/>
</dbReference>
<dbReference type="InterPro" id="IPR012340">
    <property type="entry name" value="NA-bd_OB-fold"/>
</dbReference>
<protein>
    <recommendedName>
        <fullName evidence="8">Ribonuclease R</fullName>
        <shortName evidence="8">RNase R</shortName>
        <ecNumber evidence="8">3.1.13.1</ecNumber>
    </recommendedName>
</protein>
<evidence type="ECO:0000256" key="2">
    <source>
        <dbReference type="ARBA" id="ARBA00004496"/>
    </source>
</evidence>
<dbReference type="PANTHER" id="PTHR23355:SF9">
    <property type="entry name" value="DIS3-LIKE EXONUCLEASE 2"/>
    <property type="match status" value="1"/>
</dbReference>
<evidence type="ECO:0000256" key="7">
    <source>
        <dbReference type="ARBA" id="ARBA00022884"/>
    </source>
</evidence>